<name>M9RR96_9RHOB</name>
<dbReference type="eggNOG" id="ENOG50335XC">
    <property type="taxonomic scope" value="Bacteria"/>
</dbReference>
<dbReference type="EMBL" id="CP003742">
    <property type="protein sequence ID" value="AGI74263.1"/>
    <property type="molecule type" value="Genomic_DNA"/>
</dbReference>
<sequence length="174" mass="19031">MTKIAKTAATRREVPTIFKDEENKLQVTVTDDDMIKNLFGMKTRAAANGVLITGLGSLGGRGDAYYGMLTNMAIEMEPKDAVEAMLITQMTATNAALSYALQQMVDSPQLKRVEAFDRIANKLARTFTIQVEALKKYRAKAQQIVRVERVDVHEGGQAIVGDVTHQAGGGQNEK</sequence>
<evidence type="ECO:0000313" key="2">
    <source>
        <dbReference type="Proteomes" id="UP000004688"/>
    </source>
</evidence>
<keyword evidence="2" id="KW-1185">Reference proteome</keyword>
<dbReference type="STRING" id="391616.OA238_c43730"/>
<accession>M9RR96</accession>
<reference evidence="1 2" key="1">
    <citation type="journal article" date="2013" name="PLoS ONE">
        <title>Poles Apart: Arctic and Antarctic Octadecabacter strains Share High Genome Plasticity and a New Type of Xanthorhodopsin.</title>
        <authorList>
            <person name="Vollmers J."/>
            <person name="Voget S."/>
            <person name="Dietrich S."/>
            <person name="Gollnow K."/>
            <person name="Smits M."/>
            <person name="Meyer K."/>
            <person name="Brinkhoff T."/>
            <person name="Simon M."/>
            <person name="Daniel R."/>
        </authorList>
    </citation>
    <scope>NUCLEOTIDE SEQUENCE [LARGE SCALE GENOMIC DNA]</scope>
    <source>
        <strain evidence="1 2">238</strain>
    </source>
</reference>
<dbReference type="HOGENOM" id="CLU_1538525_0_0_5"/>
<gene>
    <name evidence="1" type="ORF">OA238_c43730</name>
</gene>
<evidence type="ECO:0000313" key="1">
    <source>
        <dbReference type="EMBL" id="AGI74263.1"/>
    </source>
</evidence>
<protein>
    <submittedName>
        <fullName evidence="1">Uncharacterized protein</fullName>
    </submittedName>
</protein>
<dbReference type="Proteomes" id="UP000004688">
    <property type="component" value="Chromosome"/>
</dbReference>
<proteinExistence type="predicted"/>
<dbReference type="AlphaFoldDB" id="M9RR96"/>
<organism evidence="1 2">
    <name type="scientific">Octadecabacter arcticus 238</name>
    <dbReference type="NCBI Taxonomy" id="391616"/>
    <lineage>
        <taxon>Bacteria</taxon>
        <taxon>Pseudomonadati</taxon>
        <taxon>Pseudomonadota</taxon>
        <taxon>Alphaproteobacteria</taxon>
        <taxon>Rhodobacterales</taxon>
        <taxon>Roseobacteraceae</taxon>
        <taxon>Octadecabacter</taxon>
    </lineage>
</organism>
<dbReference type="KEGG" id="oar:OA238_c43730"/>